<proteinExistence type="predicted"/>
<evidence type="ECO:0008006" key="10">
    <source>
        <dbReference type="Google" id="ProtNLM"/>
    </source>
</evidence>
<keyword evidence="4" id="KW-0808">Transferase</keyword>
<evidence type="ECO:0000256" key="2">
    <source>
        <dbReference type="ARBA" id="ARBA00022454"/>
    </source>
</evidence>
<name>A0A1F6X335_9BACT</name>
<dbReference type="PROSITE" id="PS50868">
    <property type="entry name" value="POST_SET"/>
    <property type="match status" value="1"/>
</dbReference>
<dbReference type="GO" id="GO:0005694">
    <property type="term" value="C:chromosome"/>
    <property type="evidence" value="ECO:0007669"/>
    <property type="project" value="UniProtKB-SubCell"/>
</dbReference>
<gene>
    <name evidence="8" type="ORF">A2995_00050</name>
</gene>
<dbReference type="SMART" id="SM00317">
    <property type="entry name" value="SET"/>
    <property type="match status" value="1"/>
</dbReference>
<dbReference type="Gene3D" id="2.170.270.10">
    <property type="entry name" value="SET domain"/>
    <property type="match status" value="1"/>
</dbReference>
<dbReference type="InterPro" id="IPR001214">
    <property type="entry name" value="SET_dom"/>
</dbReference>
<sequence length="184" mass="21621">MKNTKKKKRMFSWMNPKLEVRDTKKYGKGVFAKKNLKKDETLFVMGGYVLDIKDENHLKGFPEDKAIEISEDFSFCPLAPKDIELMPQHHVNHNCEPNAGWHGQVFMVAMRDINIGEEITYDYAMVICSNRNSKAYFKMKCKCGSKNCRKIIDEEGWKNSGLQKKYKGYFQWYLEEKINKNKNV</sequence>
<dbReference type="AlphaFoldDB" id="A0A1F6X335"/>
<reference evidence="8 9" key="1">
    <citation type="journal article" date="2016" name="Nat. Commun.">
        <title>Thousands of microbial genomes shed light on interconnected biogeochemical processes in an aquifer system.</title>
        <authorList>
            <person name="Anantharaman K."/>
            <person name="Brown C.T."/>
            <person name="Hug L.A."/>
            <person name="Sharon I."/>
            <person name="Castelle C.J."/>
            <person name="Probst A.J."/>
            <person name="Thomas B.C."/>
            <person name="Singh A."/>
            <person name="Wilkins M.J."/>
            <person name="Karaoz U."/>
            <person name="Brodie E.L."/>
            <person name="Williams K.H."/>
            <person name="Hubbard S.S."/>
            <person name="Banfield J.F."/>
        </authorList>
    </citation>
    <scope>NUCLEOTIDE SEQUENCE [LARGE SCALE GENOMIC DNA]</scope>
</reference>
<evidence type="ECO:0000259" key="6">
    <source>
        <dbReference type="PROSITE" id="PS50280"/>
    </source>
</evidence>
<dbReference type="InterPro" id="IPR050777">
    <property type="entry name" value="SET2_Histone-Lys_MeTrsfase"/>
</dbReference>
<accession>A0A1F6X335</accession>
<evidence type="ECO:0000313" key="9">
    <source>
        <dbReference type="Proteomes" id="UP000185809"/>
    </source>
</evidence>
<comment type="caution">
    <text evidence="8">The sequence shown here is derived from an EMBL/GenBank/DDBJ whole genome shotgun (WGS) entry which is preliminary data.</text>
</comment>
<dbReference type="PANTHER" id="PTHR22884">
    <property type="entry name" value="SET DOMAIN PROTEINS"/>
    <property type="match status" value="1"/>
</dbReference>
<dbReference type="GO" id="GO:0032259">
    <property type="term" value="P:methylation"/>
    <property type="evidence" value="ECO:0007669"/>
    <property type="project" value="UniProtKB-KW"/>
</dbReference>
<keyword evidence="5" id="KW-0949">S-adenosyl-L-methionine</keyword>
<evidence type="ECO:0000256" key="1">
    <source>
        <dbReference type="ARBA" id="ARBA00004286"/>
    </source>
</evidence>
<dbReference type="Pfam" id="PF00856">
    <property type="entry name" value="SET"/>
    <property type="match status" value="1"/>
</dbReference>
<dbReference type="SUPFAM" id="SSF82199">
    <property type="entry name" value="SET domain"/>
    <property type="match status" value="1"/>
</dbReference>
<dbReference type="GO" id="GO:0008168">
    <property type="term" value="F:methyltransferase activity"/>
    <property type="evidence" value="ECO:0007669"/>
    <property type="project" value="UniProtKB-KW"/>
</dbReference>
<keyword evidence="2" id="KW-0158">Chromosome</keyword>
<comment type="subcellular location">
    <subcellularLocation>
        <location evidence="1">Chromosome</location>
    </subcellularLocation>
</comment>
<evidence type="ECO:0000256" key="4">
    <source>
        <dbReference type="ARBA" id="ARBA00022679"/>
    </source>
</evidence>
<keyword evidence="3" id="KW-0489">Methyltransferase</keyword>
<evidence type="ECO:0000256" key="3">
    <source>
        <dbReference type="ARBA" id="ARBA00022603"/>
    </source>
</evidence>
<dbReference type="Proteomes" id="UP000185809">
    <property type="component" value="Unassembled WGS sequence"/>
</dbReference>
<evidence type="ECO:0000313" key="8">
    <source>
        <dbReference type="EMBL" id="OGI88534.1"/>
    </source>
</evidence>
<feature type="domain" description="SET" evidence="6">
    <location>
        <begin position="16"/>
        <end position="124"/>
    </location>
</feature>
<protein>
    <recommendedName>
        <fullName evidence="10">SET domain-containing protein</fullName>
    </recommendedName>
</protein>
<organism evidence="8 9">
    <name type="scientific">Candidatus Nomurabacteria bacterium RIFCSPLOWO2_01_FULL_33_24</name>
    <dbReference type="NCBI Taxonomy" id="1801765"/>
    <lineage>
        <taxon>Bacteria</taxon>
        <taxon>Candidatus Nomuraibacteriota</taxon>
    </lineage>
</organism>
<evidence type="ECO:0000256" key="5">
    <source>
        <dbReference type="ARBA" id="ARBA00022691"/>
    </source>
</evidence>
<dbReference type="PROSITE" id="PS50280">
    <property type="entry name" value="SET"/>
    <property type="match status" value="1"/>
</dbReference>
<dbReference type="EMBL" id="MFUP01000001">
    <property type="protein sequence ID" value="OGI88534.1"/>
    <property type="molecule type" value="Genomic_DNA"/>
</dbReference>
<dbReference type="InterPro" id="IPR046341">
    <property type="entry name" value="SET_dom_sf"/>
</dbReference>
<feature type="domain" description="Post-SET" evidence="7">
    <location>
        <begin position="137"/>
        <end position="153"/>
    </location>
</feature>
<dbReference type="InterPro" id="IPR003616">
    <property type="entry name" value="Post-SET_dom"/>
</dbReference>
<evidence type="ECO:0000259" key="7">
    <source>
        <dbReference type="PROSITE" id="PS50868"/>
    </source>
</evidence>